<dbReference type="EMBL" id="BJYG01000005">
    <property type="protein sequence ID" value="GEN62368.1"/>
    <property type="molecule type" value="Genomic_DNA"/>
</dbReference>
<accession>A0A511XHE4</accession>
<dbReference type="AlphaFoldDB" id="A0A511XHE4"/>
<evidence type="ECO:0000313" key="3">
    <source>
        <dbReference type="Proteomes" id="UP000321746"/>
    </source>
</evidence>
<evidence type="ECO:0000256" key="1">
    <source>
        <dbReference type="SAM" id="SignalP"/>
    </source>
</evidence>
<feature type="signal peptide" evidence="1">
    <location>
        <begin position="1"/>
        <end position="29"/>
    </location>
</feature>
<gene>
    <name evidence="2" type="ORF">AOE01nite_05920</name>
</gene>
<dbReference type="Proteomes" id="UP000321746">
    <property type="component" value="Unassembled WGS sequence"/>
</dbReference>
<keyword evidence="3" id="KW-1185">Reference proteome</keyword>
<reference evidence="2 3" key="1">
    <citation type="submission" date="2019-07" db="EMBL/GenBank/DDBJ databases">
        <title>Whole genome shotgun sequence of Acetobacter oeni NBRC 105207.</title>
        <authorList>
            <person name="Hosoyama A."/>
            <person name="Uohara A."/>
            <person name="Ohji S."/>
            <person name="Ichikawa N."/>
        </authorList>
    </citation>
    <scope>NUCLEOTIDE SEQUENCE [LARGE SCALE GENOMIC DNA]</scope>
    <source>
        <strain evidence="2 3">NBRC 105207</strain>
    </source>
</reference>
<dbReference type="RefSeq" id="WP_146886056.1">
    <property type="nucleotide sequence ID" value="NZ_BJYG01000005.1"/>
</dbReference>
<keyword evidence="1" id="KW-0732">Signal</keyword>
<sequence length="154" mass="16442">MFSRASYSVYVFSAILVSSGILGATPALAGQFVVVDEKAPQEISEVSRLYVDGELVATFVLNGDTTRKVETIPTQAGRVEHTYALCGEITIRAPEGRTETHNVSSAGVLHNPDGHIFQALGTANFTDFYLIDPENPDVAQHHPGHGDACIVATS</sequence>
<feature type="chain" id="PRO_5022175018" evidence="1">
    <location>
        <begin position="30"/>
        <end position="154"/>
    </location>
</feature>
<dbReference type="OrthoDB" id="7271334at2"/>
<organism evidence="2 3">
    <name type="scientific">Acetobacter oeni</name>
    <dbReference type="NCBI Taxonomy" id="304077"/>
    <lineage>
        <taxon>Bacteria</taxon>
        <taxon>Pseudomonadati</taxon>
        <taxon>Pseudomonadota</taxon>
        <taxon>Alphaproteobacteria</taxon>
        <taxon>Acetobacterales</taxon>
        <taxon>Acetobacteraceae</taxon>
        <taxon>Acetobacter</taxon>
    </lineage>
</organism>
<comment type="caution">
    <text evidence="2">The sequence shown here is derived from an EMBL/GenBank/DDBJ whole genome shotgun (WGS) entry which is preliminary data.</text>
</comment>
<evidence type="ECO:0000313" key="2">
    <source>
        <dbReference type="EMBL" id="GEN62368.1"/>
    </source>
</evidence>
<proteinExistence type="predicted"/>
<protein>
    <submittedName>
        <fullName evidence="2">Uncharacterized protein</fullName>
    </submittedName>
</protein>
<name>A0A511XHE4_9PROT</name>